<protein>
    <submittedName>
        <fullName evidence="1">Uncharacterized protein</fullName>
    </submittedName>
</protein>
<proteinExistence type="predicted"/>
<keyword evidence="2" id="KW-1185">Reference proteome</keyword>
<dbReference type="AlphaFoldDB" id="A0A8J8GEH4"/>
<gene>
    <name evidence="1" type="ORF">HR057_11585</name>
</gene>
<evidence type="ECO:0000313" key="2">
    <source>
        <dbReference type="Proteomes" id="UP000625804"/>
    </source>
</evidence>
<name>A0A8J8GEH4_9BACI</name>
<evidence type="ECO:0000313" key="1">
    <source>
        <dbReference type="EMBL" id="NSL52395.1"/>
    </source>
</evidence>
<organism evidence="1 2">
    <name type="scientific">Calidifontibacillus erzurumensis</name>
    <dbReference type="NCBI Taxonomy" id="2741433"/>
    <lineage>
        <taxon>Bacteria</taxon>
        <taxon>Bacillati</taxon>
        <taxon>Bacillota</taxon>
        <taxon>Bacilli</taxon>
        <taxon>Bacillales</taxon>
        <taxon>Bacillaceae</taxon>
        <taxon>Calidifontibacillus/Schinkia group</taxon>
        <taxon>Calidifontibacillus</taxon>
    </lineage>
</organism>
<comment type="caution">
    <text evidence="1">The sequence shown here is derived from an EMBL/GenBank/DDBJ whole genome shotgun (WGS) entry which is preliminary data.</text>
</comment>
<accession>A0A8J8GEH4</accession>
<sequence>MKDHLINQGYEEENIRLIRSTQVPKARKTFSVYVTFDNGIHRYIVKDYGEPTITKRERE</sequence>
<dbReference type="RefSeq" id="WP_173731599.1">
    <property type="nucleotide sequence ID" value="NZ_JABTTE010000015.1"/>
</dbReference>
<dbReference type="Proteomes" id="UP000625804">
    <property type="component" value="Unassembled WGS sequence"/>
</dbReference>
<dbReference type="EMBL" id="JABTTE010000015">
    <property type="protein sequence ID" value="NSL52395.1"/>
    <property type="molecule type" value="Genomic_DNA"/>
</dbReference>
<reference evidence="1" key="1">
    <citation type="submission" date="2020-06" db="EMBL/GenBank/DDBJ databases">
        <title>A novel thermopfilic bacterium from Erzurum, Turkey.</title>
        <authorList>
            <person name="Adiguzel A."/>
            <person name="Ay H."/>
            <person name="Baltaci M.O."/>
        </authorList>
    </citation>
    <scope>NUCLEOTIDE SEQUENCE</scope>
    <source>
        <strain evidence="1">P2</strain>
    </source>
</reference>